<organism evidence="1">
    <name type="scientific">Tanacetum cinerariifolium</name>
    <name type="common">Dalmatian daisy</name>
    <name type="synonym">Chrysanthemum cinerariifolium</name>
    <dbReference type="NCBI Taxonomy" id="118510"/>
    <lineage>
        <taxon>Eukaryota</taxon>
        <taxon>Viridiplantae</taxon>
        <taxon>Streptophyta</taxon>
        <taxon>Embryophyta</taxon>
        <taxon>Tracheophyta</taxon>
        <taxon>Spermatophyta</taxon>
        <taxon>Magnoliopsida</taxon>
        <taxon>eudicotyledons</taxon>
        <taxon>Gunneridae</taxon>
        <taxon>Pentapetalae</taxon>
        <taxon>asterids</taxon>
        <taxon>campanulids</taxon>
        <taxon>Asterales</taxon>
        <taxon>Asteraceae</taxon>
        <taxon>Asteroideae</taxon>
        <taxon>Anthemideae</taxon>
        <taxon>Anthemidinae</taxon>
        <taxon>Tanacetum</taxon>
    </lineage>
</organism>
<name>A0A699JYA0_TANCI</name>
<feature type="non-terminal residue" evidence="1">
    <location>
        <position position="531"/>
    </location>
</feature>
<dbReference type="AlphaFoldDB" id="A0A699JYA0"/>
<sequence>SSFNQRECLGCGQPCDGFHYSCTCHQSGVILLNGMCINCTYGYEKPITCCVCKGTLRDGFCLFCDSNAENSFTYDPNAYSFNNTSSNFNHLSQPQYETYLCKLCGNDLHYGYDCQPQFPFVYKQESSYNQNYNDNYYPHDSSSFICSDNCEGSHETFQSQPKDQNIDSSGFDQIQTPQYPVIDQPSQEMSEEVSKAKRNLMKSIQTFLEKFNRIPFGGMPKILLQAWENFFSIQHAQPEDSNELFQKLLEDLQIINKELAEYINSPSWNRPTFYNDGEEHSVQYKEYLANTSNSDIHQLIREEFTPILPTEEPGYSLSMGYEYLSTIPEKESDKVTKSSVKNLLPIPSDDDESIFDEDVPIEDFKVYSNPLFDTDEIYSHYFNAKYDLIEALSNRDTLFNSPLKFYYLEEFSGELMHSSIIDKERIRREHEEYTSLMEKLLAINSCIESDDYDSKKDIHFIEELLVNDSISLPENELFYFDHHDNLAFPRPPSEPPDVESFFDLEPNSGEVISAVINNIDELNEDECFDLR</sequence>
<feature type="non-terminal residue" evidence="1">
    <location>
        <position position="1"/>
    </location>
</feature>
<proteinExistence type="predicted"/>
<dbReference type="EMBL" id="BKCJ010452947">
    <property type="protein sequence ID" value="GFA60077.1"/>
    <property type="molecule type" value="Genomic_DNA"/>
</dbReference>
<reference evidence="1" key="1">
    <citation type="journal article" date="2019" name="Sci. Rep.">
        <title>Draft genome of Tanacetum cinerariifolium, the natural source of mosquito coil.</title>
        <authorList>
            <person name="Yamashiro T."/>
            <person name="Shiraishi A."/>
            <person name="Satake H."/>
            <person name="Nakayama K."/>
        </authorList>
    </citation>
    <scope>NUCLEOTIDE SEQUENCE</scope>
</reference>
<gene>
    <name evidence="1" type="ORF">Tci_632049</name>
</gene>
<evidence type="ECO:0000313" key="1">
    <source>
        <dbReference type="EMBL" id="GFA60077.1"/>
    </source>
</evidence>
<accession>A0A699JYA0</accession>
<evidence type="ECO:0008006" key="2">
    <source>
        <dbReference type="Google" id="ProtNLM"/>
    </source>
</evidence>
<protein>
    <recommendedName>
        <fullName evidence="2">Pre-mRNA splicing Prp18-interacting factor</fullName>
    </recommendedName>
</protein>
<comment type="caution">
    <text evidence="1">The sequence shown here is derived from an EMBL/GenBank/DDBJ whole genome shotgun (WGS) entry which is preliminary data.</text>
</comment>